<comment type="caution">
    <text evidence="1">The sequence shown here is derived from an EMBL/GenBank/DDBJ whole genome shotgun (WGS) entry which is preliminary data.</text>
</comment>
<protein>
    <recommendedName>
        <fullName evidence="3">Ig-like domain-containing protein</fullName>
    </recommendedName>
</protein>
<dbReference type="InterPro" id="IPR013783">
    <property type="entry name" value="Ig-like_fold"/>
</dbReference>
<name>A0A4U8Q3K1_9FIRM</name>
<dbReference type="EMBL" id="QGQD01000070">
    <property type="protein sequence ID" value="TLC99351.1"/>
    <property type="molecule type" value="Genomic_DNA"/>
</dbReference>
<dbReference type="STRING" id="180332.GCA_000797495_01024"/>
<organism evidence="1 2">
    <name type="scientific">Robinsoniella peoriensis</name>
    <dbReference type="NCBI Taxonomy" id="180332"/>
    <lineage>
        <taxon>Bacteria</taxon>
        <taxon>Bacillati</taxon>
        <taxon>Bacillota</taxon>
        <taxon>Clostridia</taxon>
        <taxon>Lachnospirales</taxon>
        <taxon>Lachnospiraceae</taxon>
        <taxon>Robinsoniella</taxon>
    </lineage>
</organism>
<dbReference type="Proteomes" id="UP000306509">
    <property type="component" value="Unassembled WGS sequence"/>
</dbReference>
<keyword evidence="2" id="KW-1185">Reference proteome</keyword>
<dbReference type="AlphaFoldDB" id="A0A4U8Q3K1"/>
<dbReference type="Gene3D" id="2.60.40.10">
    <property type="entry name" value="Immunoglobulins"/>
    <property type="match status" value="1"/>
</dbReference>
<evidence type="ECO:0000313" key="1">
    <source>
        <dbReference type="EMBL" id="TLC99351.1"/>
    </source>
</evidence>
<accession>A0A4U8Q3K1</accession>
<sequence>MKWIKRFIILAFIISLGFGVYEVYQMQKKRDVTGPDLICENEEISASIEAGNEELMKGIKAIDEQDGDVTDSLLIESIEKNQSGADNEFMISYAAFDHSNNIGAVTRKLHYTDYHSPRFSITSPLRFSKNEDISLIQYVKADDCLDGDISPFIKIEGEDKFDEDPKAGIYDCTLQVTNSVGDTAALPVKVEIYDDSYEERNFVPKIMLKQYVIYLSKGDAFEPTDYLDYVYDQMTLSIDFGPMVSMKVNGKKKEVTEAEAKEKSGKWINISRIKYASNVDTGKKGNYSVVYTYTTDSQEYTCNAELLVVVE</sequence>
<proteinExistence type="predicted"/>
<dbReference type="RefSeq" id="WP_047832744.1">
    <property type="nucleotide sequence ID" value="NZ_QGQD01000070.1"/>
</dbReference>
<evidence type="ECO:0008006" key="3">
    <source>
        <dbReference type="Google" id="ProtNLM"/>
    </source>
</evidence>
<evidence type="ECO:0000313" key="2">
    <source>
        <dbReference type="Proteomes" id="UP000306509"/>
    </source>
</evidence>
<gene>
    <name evidence="1" type="ORF">DSM106044_03802</name>
</gene>
<reference evidence="1 2" key="1">
    <citation type="journal article" date="2019" name="Anaerobe">
        <title>Detection of Robinsoniella peoriensis in multiple bone samples of a trauma patient.</title>
        <authorList>
            <person name="Schrottner P."/>
            <person name="Hartwich K."/>
            <person name="Bunk B."/>
            <person name="Schober I."/>
            <person name="Helbig S."/>
            <person name="Rudolph W.W."/>
            <person name="Gunzer F."/>
        </authorList>
    </citation>
    <scope>NUCLEOTIDE SEQUENCE [LARGE SCALE GENOMIC DNA]</scope>
    <source>
        <strain evidence="1 2">DSM 106044</strain>
    </source>
</reference>